<feature type="non-terminal residue" evidence="1">
    <location>
        <position position="231"/>
    </location>
</feature>
<organism evidence="1">
    <name type="scientific">marine sediment metagenome</name>
    <dbReference type="NCBI Taxonomy" id="412755"/>
    <lineage>
        <taxon>unclassified sequences</taxon>
        <taxon>metagenomes</taxon>
        <taxon>ecological metagenomes</taxon>
    </lineage>
</organism>
<reference evidence="1" key="1">
    <citation type="journal article" date="2015" name="Nature">
        <title>Complex archaea that bridge the gap between prokaryotes and eukaryotes.</title>
        <authorList>
            <person name="Spang A."/>
            <person name="Saw J.H."/>
            <person name="Jorgensen S.L."/>
            <person name="Zaremba-Niedzwiedzka K."/>
            <person name="Martijn J."/>
            <person name="Lind A.E."/>
            <person name="van Eijk R."/>
            <person name="Schleper C."/>
            <person name="Guy L."/>
            <person name="Ettema T.J."/>
        </authorList>
    </citation>
    <scope>NUCLEOTIDE SEQUENCE</scope>
</reference>
<evidence type="ECO:0008006" key="2">
    <source>
        <dbReference type="Google" id="ProtNLM"/>
    </source>
</evidence>
<gene>
    <name evidence="1" type="ORF">LCGC14_3093910</name>
</gene>
<proteinExistence type="predicted"/>
<dbReference type="AlphaFoldDB" id="A0A0F8W9R4"/>
<comment type="caution">
    <text evidence="1">The sequence shown here is derived from an EMBL/GenBank/DDBJ whole genome shotgun (WGS) entry which is preliminary data.</text>
</comment>
<accession>A0A0F8W9R4</accession>
<sequence>MERGGYKISDIYQGGYSSLTPPSGNYITAATLGMTTDPRTANILQEVSTKLSSGVKHIEVEAVSPEIFDSIPKQHLKEVNRLSKLTGIDVSLHGPVMNVSGITQQGFSEAEREAMERRVADVLIRSHELNPDGNIPVNFHSAEGFPGSQLLPPSEREEGKKARKLVIVDKETGQFAALEPEVQYRPGAEKLEPEHITPEQKLDINNKTKWGNSISQLIFNKERADEILEDH</sequence>
<dbReference type="EMBL" id="LAZR01066459">
    <property type="protein sequence ID" value="KKK53527.1"/>
    <property type="molecule type" value="Genomic_DNA"/>
</dbReference>
<protein>
    <recommendedName>
        <fullName evidence="2">Xylose isomerase-like TIM barrel domain-containing protein</fullName>
    </recommendedName>
</protein>
<evidence type="ECO:0000313" key="1">
    <source>
        <dbReference type="EMBL" id="KKK53527.1"/>
    </source>
</evidence>
<name>A0A0F8W9R4_9ZZZZ</name>